<dbReference type="PANTHER" id="PTHR34512">
    <property type="entry name" value="CELL SURFACE PROTEIN"/>
    <property type="match status" value="1"/>
</dbReference>
<dbReference type="InterPro" id="IPR011047">
    <property type="entry name" value="Quinoprotein_ADH-like_sf"/>
</dbReference>
<dbReference type="AlphaFoldDB" id="A0A9W4GRS0"/>
<dbReference type="SUPFAM" id="SSF50998">
    <property type="entry name" value="Quinoprotein alcohol dehydrogenase-like"/>
    <property type="match status" value="1"/>
</dbReference>
<dbReference type="InterPro" id="IPR015943">
    <property type="entry name" value="WD40/YVTN_repeat-like_dom_sf"/>
</dbReference>
<evidence type="ECO:0000313" key="4">
    <source>
        <dbReference type="EMBL" id="CAG6395032.1"/>
    </source>
</evidence>
<sequence length="441" mass="45275">MLFLPGRRVAVAVALLLVSTVACGGGQGERAHKPASQGSKQPAPGDGVTVSAKPDPLTAHDPPTKFSPGAYLPLAKGGLDVIALDGRKAYTYGTDSGVIVALDLATGDQVGEGARPQGNLPDRYGESGEDDEAPLCEQHPPAVGTTGSTRIAVGVFPTVAEGTGTTADTSTYELVALDTQTGEAAWNAPLGISVGGDFCHVAGISGGVAVVVLGGSFGPPNTYGVDLQSGKVVWTAEQFEAQSVQGAHVVGVDSSGDGGVVVALDPATGRTQWRAVDASASAEFEVTRFSAESVLVRNRDYSELSTVLRLKDGQQVDVVGMGERLHEVRRCLYDLQTRTLCFSYTTAGGELAAYEAKSGKLLWRLGGPDGVPGRVAPDLVGAFHGAVYGNVLRDDGTAEPIVLDGATGADRELSPGAAPSLVNEYVGLTAERDGSLYRAVG</sequence>
<proteinExistence type="predicted"/>
<feature type="region of interest" description="Disordered" evidence="1">
    <location>
        <begin position="27"/>
        <end position="62"/>
    </location>
</feature>
<feature type="signal peptide" evidence="2">
    <location>
        <begin position="1"/>
        <end position="24"/>
    </location>
</feature>
<accession>A0A9W4GRS0</accession>
<keyword evidence="2" id="KW-0732">Signal</keyword>
<protein>
    <recommendedName>
        <fullName evidence="3">Pyrrolo-quinoline quinone repeat domain-containing protein</fullName>
    </recommendedName>
</protein>
<evidence type="ECO:0000313" key="5">
    <source>
        <dbReference type="Proteomes" id="UP001152519"/>
    </source>
</evidence>
<evidence type="ECO:0000259" key="3">
    <source>
        <dbReference type="Pfam" id="PF13360"/>
    </source>
</evidence>
<feature type="region of interest" description="Disordered" evidence="1">
    <location>
        <begin position="109"/>
        <end position="147"/>
    </location>
</feature>
<dbReference type="Proteomes" id="UP001152519">
    <property type="component" value="Unassembled WGS sequence"/>
</dbReference>
<evidence type="ECO:0000256" key="1">
    <source>
        <dbReference type="SAM" id="MobiDB-lite"/>
    </source>
</evidence>
<gene>
    <name evidence="4" type="ORF">SCOCK_30265</name>
</gene>
<name>A0A9W4GRS0_9ACTN</name>
<feature type="domain" description="Pyrrolo-quinoline quinone repeat" evidence="3">
    <location>
        <begin position="174"/>
        <end position="315"/>
    </location>
</feature>
<keyword evidence="5" id="KW-1185">Reference proteome</keyword>
<reference evidence="4" key="1">
    <citation type="submission" date="2021-05" db="EMBL/GenBank/DDBJ databases">
        <authorList>
            <person name="Arsene-Ploetze F."/>
        </authorList>
    </citation>
    <scope>NUCLEOTIDE SEQUENCE</scope>
    <source>
        <strain evidence="4">DSM 42138</strain>
    </source>
</reference>
<organism evidence="4 5">
    <name type="scientific">Actinacidiphila cocklensis</name>
    <dbReference type="NCBI Taxonomy" id="887465"/>
    <lineage>
        <taxon>Bacteria</taxon>
        <taxon>Bacillati</taxon>
        <taxon>Actinomycetota</taxon>
        <taxon>Actinomycetes</taxon>
        <taxon>Kitasatosporales</taxon>
        <taxon>Streptomycetaceae</taxon>
        <taxon>Actinacidiphila</taxon>
    </lineage>
</organism>
<dbReference type="InterPro" id="IPR002372">
    <property type="entry name" value="PQQ_rpt_dom"/>
</dbReference>
<dbReference type="Gene3D" id="2.130.10.10">
    <property type="entry name" value="YVTN repeat-like/Quinoprotein amine dehydrogenase"/>
    <property type="match status" value="1"/>
</dbReference>
<dbReference type="Pfam" id="PF13360">
    <property type="entry name" value="PQQ_2"/>
    <property type="match status" value="1"/>
</dbReference>
<dbReference type="PANTHER" id="PTHR34512:SF30">
    <property type="entry name" value="OUTER MEMBRANE PROTEIN ASSEMBLY FACTOR BAMB"/>
    <property type="match status" value="1"/>
</dbReference>
<comment type="caution">
    <text evidence="4">The sequence shown here is derived from an EMBL/GenBank/DDBJ whole genome shotgun (WGS) entry which is preliminary data.</text>
</comment>
<dbReference type="EMBL" id="CAJSLV010000059">
    <property type="protein sequence ID" value="CAG6395032.1"/>
    <property type="molecule type" value="Genomic_DNA"/>
</dbReference>
<evidence type="ECO:0000256" key="2">
    <source>
        <dbReference type="SAM" id="SignalP"/>
    </source>
</evidence>
<feature type="chain" id="PRO_5040792589" description="Pyrrolo-quinoline quinone repeat domain-containing protein" evidence="2">
    <location>
        <begin position="25"/>
        <end position="441"/>
    </location>
</feature>
<dbReference type="PROSITE" id="PS51257">
    <property type="entry name" value="PROKAR_LIPOPROTEIN"/>
    <property type="match status" value="1"/>
</dbReference>